<keyword evidence="5 7" id="KW-1133">Transmembrane helix</keyword>
<organism evidence="10 11">
    <name type="scientific">Nocardioides plantarum</name>
    <dbReference type="NCBI Taxonomy" id="29299"/>
    <lineage>
        <taxon>Bacteria</taxon>
        <taxon>Bacillati</taxon>
        <taxon>Actinomycetota</taxon>
        <taxon>Actinomycetes</taxon>
        <taxon>Propionibacteriales</taxon>
        <taxon>Nocardioidaceae</taxon>
        <taxon>Nocardioides</taxon>
    </lineage>
</organism>
<dbReference type="PANTHER" id="PTHR43163">
    <property type="entry name" value="DIPEPTIDE TRANSPORT SYSTEM PERMEASE PROTEIN DPPB-RELATED"/>
    <property type="match status" value="1"/>
</dbReference>
<evidence type="ECO:0000256" key="8">
    <source>
        <dbReference type="SAM" id="MobiDB-lite"/>
    </source>
</evidence>
<reference evidence="10 11" key="1">
    <citation type="submission" date="2024-09" db="EMBL/GenBank/DDBJ databases">
        <authorList>
            <person name="Sun Q."/>
            <person name="Mori K."/>
        </authorList>
    </citation>
    <scope>NUCLEOTIDE SEQUENCE [LARGE SCALE GENOMIC DNA]</scope>
    <source>
        <strain evidence="10 11">JCM 9626</strain>
    </source>
</reference>
<gene>
    <name evidence="10" type="ORF">ACFFRI_16825</name>
</gene>
<feature type="transmembrane region" description="Helical" evidence="7">
    <location>
        <begin position="118"/>
        <end position="138"/>
    </location>
</feature>
<dbReference type="InterPro" id="IPR000515">
    <property type="entry name" value="MetI-like"/>
</dbReference>
<proteinExistence type="inferred from homology"/>
<dbReference type="Pfam" id="PF00528">
    <property type="entry name" value="BPD_transp_1"/>
    <property type="match status" value="1"/>
</dbReference>
<dbReference type="Pfam" id="PF19300">
    <property type="entry name" value="BPD_transp_1_N"/>
    <property type="match status" value="1"/>
</dbReference>
<dbReference type="SUPFAM" id="SSF161098">
    <property type="entry name" value="MetI-like"/>
    <property type="match status" value="1"/>
</dbReference>
<evidence type="ECO:0000313" key="10">
    <source>
        <dbReference type="EMBL" id="MFB9314724.1"/>
    </source>
</evidence>
<dbReference type="Gene3D" id="1.10.3720.10">
    <property type="entry name" value="MetI-like"/>
    <property type="match status" value="1"/>
</dbReference>
<feature type="transmembrane region" description="Helical" evidence="7">
    <location>
        <begin position="328"/>
        <end position="355"/>
    </location>
</feature>
<protein>
    <submittedName>
        <fullName evidence="10">ABC transporter permease</fullName>
    </submittedName>
</protein>
<feature type="domain" description="ABC transmembrane type-1" evidence="9">
    <location>
        <begin position="119"/>
        <end position="352"/>
    </location>
</feature>
<dbReference type="PROSITE" id="PS50928">
    <property type="entry name" value="ABC_TM1"/>
    <property type="match status" value="1"/>
</dbReference>
<evidence type="ECO:0000256" key="4">
    <source>
        <dbReference type="ARBA" id="ARBA00022692"/>
    </source>
</evidence>
<feature type="transmembrane region" description="Helical" evidence="7">
    <location>
        <begin position="158"/>
        <end position="179"/>
    </location>
</feature>
<feature type="transmembrane region" description="Helical" evidence="7">
    <location>
        <begin position="33"/>
        <end position="51"/>
    </location>
</feature>
<keyword evidence="4 7" id="KW-0812">Transmembrane</keyword>
<feature type="non-terminal residue" evidence="10">
    <location>
        <position position="1"/>
    </location>
</feature>
<keyword evidence="3" id="KW-1003">Cell membrane</keyword>
<comment type="caution">
    <text evidence="10">The sequence shown here is derived from an EMBL/GenBank/DDBJ whole genome shotgun (WGS) entry which is preliminary data.</text>
</comment>
<name>A0ABV5KGE7_9ACTN</name>
<feature type="transmembrane region" description="Helical" evidence="7">
    <location>
        <begin position="229"/>
        <end position="248"/>
    </location>
</feature>
<comment type="subcellular location">
    <subcellularLocation>
        <location evidence="1 7">Cell membrane</location>
        <topology evidence="1 7">Multi-pass membrane protein</topology>
    </subcellularLocation>
</comment>
<evidence type="ECO:0000313" key="11">
    <source>
        <dbReference type="Proteomes" id="UP001589750"/>
    </source>
</evidence>
<evidence type="ECO:0000256" key="1">
    <source>
        <dbReference type="ARBA" id="ARBA00004651"/>
    </source>
</evidence>
<feature type="compositionally biased region" description="Basic residues" evidence="8">
    <location>
        <begin position="1"/>
        <end position="12"/>
    </location>
</feature>
<dbReference type="Proteomes" id="UP001589750">
    <property type="component" value="Unassembled WGS sequence"/>
</dbReference>
<evidence type="ECO:0000256" key="3">
    <source>
        <dbReference type="ARBA" id="ARBA00022475"/>
    </source>
</evidence>
<feature type="transmembrane region" description="Helical" evidence="7">
    <location>
        <begin position="283"/>
        <end position="304"/>
    </location>
</feature>
<evidence type="ECO:0000256" key="2">
    <source>
        <dbReference type="ARBA" id="ARBA00022448"/>
    </source>
</evidence>
<comment type="similarity">
    <text evidence="7">Belongs to the binding-protein-dependent transport system permease family.</text>
</comment>
<dbReference type="InterPro" id="IPR035906">
    <property type="entry name" value="MetI-like_sf"/>
</dbReference>
<evidence type="ECO:0000259" key="9">
    <source>
        <dbReference type="PROSITE" id="PS50928"/>
    </source>
</evidence>
<evidence type="ECO:0000256" key="7">
    <source>
        <dbReference type="RuleBase" id="RU363032"/>
    </source>
</evidence>
<dbReference type="InterPro" id="IPR045621">
    <property type="entry name" value="BPD_transp_1_N"/>
</dbReference>
<evidence type="ECO:0000256" key="5">
    <source>
        <dbReference type="ARBA" id="ARBA00022989"/>
    </source>
</evidence>
<keyword evidence="11" id="KW-1185">Reference proteome</keyword>
<keyword evidence="2 7" id="KW-0813">Transport</keyword>
<sequence length="361" mass="39022">APPAHPRTHSPSRRSLVASSSSGSLPRYIATRLLLVIPLIWVLLSVVFLLLRVAPGDPVSAAGGDRLDADVLQQRREAAGLDKPLFLQYLSYLGDVARFDFGDTFRTGTPVLHIVRDFGGATLTLTLGAFLIALLIGLPLGRLAGRFRDTPLDVGIRLYGVVSYAAPLFWVGILLVVLVNKLDPTWPTNGIADPFLLATSDSYTKTHIFLLDTLIAGDTEAFTDVLKHHVLPCLTLGILLSGVIVRLVRINVIQALQGDYVEAARARGIPEGRVVRKHAFRNALVPVITVIGLQVALTLSGAVLTESTFGWPGIGTQLLKYIGERDYIAVQGIVTFFAVIVVLTSVVVDVVNAIVDPRVRY</sequence>
<evidence type="ECO:0000256" key="6">
    <source>
        <dbReference type="ARBA" id="ARBA00023136"/>
    </source>
</evidence>
<dbReference type="RefSeq" id="WP_379142194.1">
    <property type="nucleotide sequence ID" value="NZ_JBHMDG010000024.1"/>
</dbReference>
<keyword evidence="6 7" id="KW-0472">Membrane</keyword>
<accession>A0ABV5KGE7</accession>
<dbReference type="PANTHER" id="PTHR43163:SF6">
    <property type="entry name" value="DIPEPTIDE TRANSPORT SYSTEM PERMEASE PROTEIN DPPB-RELATED"/>
    <property type="match status" value="1"/>
</dbReference>
<dbReference type="CDD" id="cd06261">
    <property type="entry name" value="TM_PBP2"/>
    <property type="match status" value="1"/>
</dbReference>
<feature type="region of interest" description="Disordered" evidence="8">
    <location>
        <begin position="1"/>
        <end position="20"/>
    </location>
</feature>
<dbReference type="EMBL" id="JBHMDG010000024">
    <property type="protein sequence ID" value="MFB9314724.1"/>
    <property type="molecule type" value="Genomic_DNA"/>
</dbReference>